<gene>
    <name evidence="1" type="ORF">LC20_00486</name>
    <name evidence="2" type="ORF">LC20_01743</name>
</gene>
<sequence>MNNTTIKRVQVTHGTDETAHQVTYLNTDQKTLQDLLAREFDYQRPNFPILYNEEEMEQRAISIAQAVGSAFTALDCLPDQLSDLHSRAIRTEELSLKLAQTIGTLLDRITGTSLGCDFADTRPASSNQIGRTHTAVRRTEDYLNEALHMLDEISKVIDKPFMIKGGVTAAEVAAMMEPDRTIGMDGHLNGPIYNFNQQTFNSVKPESL</sequence>
<dbReference type="KEGG" id="yel:LC20_01743"/>
<dbReference type="Proteomes" id="UP000230961">
    <property type="component" value="Chromosome"/>
</dbReference>
<accession>A0A7U4GE77</accession>
<dbReference type="EMBL" id="CP007448">
    <property type="protein sequence ID" value="AHM72996.1"/>
    <property type="molecule type" value="Genomic_DNA"/>
</dbReference>
<dbReference type="KEGG" id="yel:LC20_00486"/>
<name>A0A7U4GE77_YEREN</name>
<reference evidence="2 3" key="1">
    <citation type="submission" date="2017-11" db="EMBL/GenBank/DDBJ databases">
        <title>The complete genome sequence and comparative genome analysis of Yersinia enterocolitica strain LC20.</title>
        <authorList>
            <person name="Shi G."/>
            <person name="Su M."/>
            <person name="Liang J."/>
            <person name="Gu W."/>
            <person name="Xiao Y."/>
            <person name="Zhang Z."/>
            <person name="Qiu H."/>
            <person name="Duan R."/>
            <person name="Zhang Z."/>
            <person name="Li Y."/>
            <person name="Zhang X."/>
            <person name="Ling Y."/>
            <person name="Song L."/>
            <person name="Chen M."/>
            <person name="Zhao Y."/>
            <person name="Wu J."/>
            <person name="Jing H."/>
            <person name="Xiao J."/>
            <person name="Wang X."/>
        </authorList>
    </citation>
    <scope>NUCLEOTIDE SEQUENCE [LARGE SCALE GENOMIC DNA]</scope>
    <source>
        <strain evidence="2 3">LC20</strain>
    </source>
</reference>
<evidence type="ECO:0000313" key="1">
    <source>
        <dbReference type="EMBL" id="AHM71742.1"/>
    </source>
</evidence>
<organism evidence="2 3">
    <name type="scientific">Yersinia enterocolitica LC20</name>
    <dbReference type="NCBI Taxonomy" id="1443113"/>
    <lineage>
        <taxon>Bacteria</taxon>
        <taxon>Pseudomonadati</taxon>
        <taxon>Pseudomonadota</taxon>
        <taxon>Gammaproteobacteria</taxon>
        <taxon>Enterobacterales</taxon>
        <taxon>Yersiniaceae</taxon>
        <taxon>Yersinia</taxon>
    </lineage>
</organism>
<proteinExistence type="predicted"/>
<dbReference type="EMBL" id="CP007448">
    <property type="protein sequence ID" value="AHM71742.1"/>
    <property type="molecule type" value="Genomic_DNA"/>
</dbReference>
<protein>
    <submittedName>
        <fullName evidence="2">Uncharacterized protein</fullName>
    </submittedName>
</protein>
<evidence type="ECO:0000313" key="3">
    <source>
        <dbReference type="Proteomes" id="UP000230961"/>
    </source>
</evidence>
<dbReference type="AlphaFoldDB" id="A0A7U4GE77"/>
<evidence type="ECO:0000313" key="2">
    <source>
        <dbReference type="EMBL" id="AHM72996.1"/>
    </source>
</evidence>